<proteinExistence type="predicted"/>
<sequence length="155" mass="17493">MPPSLKAPRSGPAKMKLNSQADAEKLTETKEALQHQGDASGSPRKGLEEELRNKQALFKKSSQVSQLQAELQRSELENKKLRREIEDGMLKRKETTNSFRNVAKEVDEPAMLPTKRPRTTQEQPTTLGLHTPSSILIKRERYFERILAKGSGDRG</sequence>
<feature type="compositionally biased region" description="Polar residues" evidence="1">
    <location>
        <begin position="120"/>
        <end position="133"/>
    </location>
</feature>
<accession>A0A1L7XVL5</accession>
<dbReference type="OrthoDB" id="10569556at2759"/>
<organism evidence="2 3">
    <name type="scientific">Phialocephala subalpina</name>
    <dbReference type="NCBI Taxonomy" id="576137"/>
    <lineage>
        <taxon>Eukaryota</taxon>
        <taxon>Fungi</taxon>
        <taxon>Dikarya</taxon>
        <taxon>Ascomycota</taxon>
        <taxon>Pezizomycotina</taxon>
        <taxon>Leotiomycetes</taxon>
        <taxon>Helotiales</taxon>
        <taxon>Mollisiaceae</taxon>
        <taxon>Phialocephala</taxon>
        <taxon>Phialocephala fortinii species complex</taxon>
    </lineage>
</organism>
<feature type="compositionally biased region" description="Basic and acidic residues" evidence="1">
    <location>
        <begin position="22"/>
        <end position="33"/>
    </location>
</feature>
<gene>
    <name evidence="2" type="ORF">PAC_18993</name>
</gene>
<name>A0A1L7XVL5_9HELO</name>
<evidence type="ECO:0000256" key="1">
    <source>
        <dbReference type="SAM" id="MobiDB-lite"/>
    </source>
</evidence>
<feature type="compositionally biased region" description="Polar residues" evidence="1">
    <location>
        <begin position="60"/>
        <end position="71"/>
    </location>
</feature>
<dbReference type="Proteomes" id="UP000184330">
    <property type="component" value="Unassembled WGS sequence"/>
</dbReference>
<reference evidence="2 3" key="1">
    <citation type="submission" date="2016-03" db="EMBL/GenBank/DDBJ databases">
        <authorList>
            <person name="Ploux O."/>
        </authorList>
    </citation>
    <scope>NUCLEOTIDE SEQUENCE [LARGE SCALE GENOMIC DNA]</scope>
    <source>
        <strain evidence="2 3">UAMH 11012</strain>
    </source>
</reference>
<evidence type="ECO:0000313" key="2">
    <source>
        <dbReference type="EMBL" id="CZR69092.1"/>
    </source>
</evidence>
<evidence type="ECO:0000313" key="3">
    <source>
        <dbReference type="Proteomes" id="UP000184330"/>
    </source>
</evidence>
<feature type="compositionally biased region" description="Basic and acidic residues" evidence="1">
    <location>
        <begin position="72"/>
        <end position="95"/>
    </location>
</feature>
<protein>
    <submittedName>
        <fullName evidence="2">Uncharacterized protein</fullName>
    </submittedName>
</protein>
<feature type="region of interest" description="Disordered" evidence="1">
    <location>
        <begin position="1"/>
        <end position="133"/>
    </location>
</feature>
<dbReference type="AlphaFoldDB" id="A0A1L7XVL5"/>
<dbReference type="EMBL" id="FJOG01000065">
    <property type="protein sequence ID" value="CZR69092.1"/>
    <property type="molecule type" value="Genomic_DNA"/>
</dbReference>
<keyword evidence="3" id="KW-1185">Reference proteome</keyword>